<dbReference type="EMBL" id="MU393447">
    <property type="protein sequence ID" value="KAI4867448.1"/>
    <property type="molecule type" value="Genomic_DNA"/>
</dbReference>
<accession>A0ACB9Z873</accession>
<comment type="caution">
    <text evidence="1">The sequence shown here is derived from an EMBL/GenBank/DDBJ whole genome shotgun (WGS) entry which is preliminary data.</text>
</comment>
<evidence type="ECO:0000313" key="1">
    <source>
        <dbReference type="EMBL" id="KAI4867448.1"/>
    </source>
</evidence>
<protein>
    <submittedName>
        <fullName evidence="1">DNA replication regulator SLD3-domain-containing protein</fullName>
    </submittedName>
</protein>
<reference evidence="1 2" key="1">
    <citation type="journal article" date="2022" name="New Phytol.">
        <title>Ecological generalism drives hyperdiversity of secondary metabolite gene clusters in xylarialean endophytes.</title>
        <authorList>
            <person name="Franco M.E.E."/>
            <person name="Wisecaver J.H."/>
            <person name="Arnold A.E."/>
            <person name="Ju Y.M."/>
            <person name="Slot J.C."/>
            <person name="Ahrendt S."/>
            <person name="Moore L.P."/>
            <person name="Eastman K.E."/>
            <person name="Scott K."/>
            <person name="Konkel Z."/>
            <person name="Mondo S.J."/>
            <person name="Kuo A."/>
            <person name="Hayes R.D."/>
            <person name="Haridas S."/>
            <person name="Andreopoulos B."/>
            <person name="Riley R."/>
            <person name="LaButti K."/>
            <person name="Pangilinan J."/>
            <person name="Lipzen A."/>
            <person name="Amirebrahimi M."/>
            <person name="Yan J."/>
            <person name="Adam C."/>
            <person name="Keymanesh K."/>
            <person name="Ng V."/>
            <person name="Louie K."/>
            <person name="Northen T."/>
            <person name="Drula E."/>
            <person name="Henrissat B."/>
            <person name="Hsieh H.M."/>
            <person name="Youens-Clark K."/>
            <person name="Lutzoni F."/>
            <person name="Miadlikowska J."/>
            <person name="Eastwood D.C."/>
            <person name="Hamelin R.C."/>
            <person name="Grigoriev I.V."/>
            <person name="U'Ren J.M."/>
        </authorList>
    </citation>
    <scope>NUCLEOTIDE SEQUENCE [LARGE SCALE GENOMIC DNA]</scope>
    <source>
        <strain evidence="1 2">CBS 119005</strain>
    </source>
</reference>
<dbReference type="Proteomes" id="UP001497700">
    <property type="component" value="Unassembled WGS sequence"/>
</dbReference>
<proteinExistence type="predicted"/>
<keyword evidence="2" id="KW-1185">Reference proteome</keyword>
<name>A0ACB9Z873_9PEZI</name>
<evidence type="ECO:0000313" key="2">
    <source>
        <dbReference type="Proteomes" id="UP001497700"/>
    </source>
</evidence>
<organism evidence="1 2">
    <name type="scientific">Hypoxylon rubiginosum</name>
    <dbReference type="NCBI Taxonomy" id="110542"/>
    <lineage>
        <taxon>Eukaryota</taxon>
        <taxon>Fungi</taxon>
        <taxon>Dikarya</taxon>
        <taxon>Ascomycota</taxon>
        <taxon>Pezizomycotina</taxon>
        <taxon>Sordariomycetes</taxon>
        <taxon>Xylariomycetidae</taxon>
        <taxon>Xylariales</taxon>
        <taxon>Hypoxylaceae</taxon>
        <taxon>Hypoxylon</taxon>
    </lineage>
</organism>
<sequence length="931" mass="103538">MPSSNTHTHNHNRLNLSHDNTADMSPSRKRRRGGDGEAMEELLKPSIVVKPHPTNLSLKPRSLQPLMLLPREHLQLSFLDLSSPYGSFESSRYYESSIKILDLEDRMGSRPVVLIARLETDKTLYVLERQKNGLYTLCHLASWIDLQQLQGLATVSCPQFIQKRSNTSIESSTPLPLATPQSHHESKKRRLAIEAIQSLVKKPARPRSVSTPSQLISATELSTPGQNSAASQADNAASRQDATSARTLETQNESQMSRALEADELLATPTADSIFDNIRNHYLESLYHSMGSLAYFAKGPLSRARAAFHLDCDSNLEMNDLIDFLKSLVITTAQIDKKYRGTIPDIVSKMKSAFQDSDAEQDTTKIKKRKAKKMKLGKDGLYPTEDDHVRKWWNARKPEFKDEETMTTVEPQETKHQISWLRLRETQLQMIIILEILALEPLVTPQDGQDPQLPGLPGLDDAVTKPAKDTKKRNRNNLPSLIDFHTNWLNIWQSTTLDEAKLPDNTQMDKEPETQKSLKGTADPLKDFCVDIIVPFFSARLPEKCDSINRQLGGPVMMPPQKPKMKKPEKPVTTTKSKSKPGSVTKRPASRPSRTLERVLSKETERNRRSMSRGPSGVIALMRSASTPMLKRETSEPLSMMSIPKADSATSKERVSRPSLAATVKRRPEDEKAKKEALLKTELQDAISALRRPNREVVGKAMAEADERRAITSLSSLRKSRKPTQHSRPQDVIKATPAGRRFIDVLGIGTGSQPTRFRGAESVDRSSIPSSSLIPSSAPRKRSHETAFTLDDSPAIPRSRVYLDQVEATPAKNSSLKQSFLSAPEADDEAILASSPIMSRKAPLKSFRDSGIDMPSSPDNGLTETPVKPRAAPIPLEGLVAATPTKRRTLSNGTNIANSGKVSAEDGKENLGRRQSIFERLGWDDDFDDLA</sequence>
<gene>
    <name evidence="1" type="ORF">F4820DRAFT_202415</name>
</gene>